<dbReference type="Pfam" id="PF19309">
    <property type="entry name" value="Frem_N"/>
    <property type="match status" value="1"/>
</dbReference>
<feature type="repeat" description="CSPG" evidence="8">
    <location>
        <begin position="565"/>
        <end position="679"/>
    </location>
</feature>
<keyword evidence="12" id="KW-1185">Reference proteome</keyword>
<evidence type="ECO:0000259" key="10">
    <source>
        <dbReference type="PROSITE" id="PS50041"/>
    </source>
</evidence>
<dbReference type="GO" id="GO:0009653">
    <property type="term" value="P:anatomical structure morphogenesis"/>
    <property type="evidence" value="ECO:0007669"/>
    <property type="project" value="TreeGrafter"/>
</dbReference>
<dbReference type="Pfam" id="PF16184">
    <property type="entry name" value="Cadherin_3"/>
    <property type="match status" value="11"/>
</dbReference>
<evidence type="ECO:0000256" key="2">
    <source>
        <dbReference type="ARBA" id="ARBA00022723"/>
    </source>
</evidence>
<comment type="caution">
    <text evidence="11">The sequence shown here is derived from an EMBL/GenBank/DDBJ whole genome shotgun (WGS) entry which is preliminary data.</text>
</comment>
<feature type="repeat" description="CSPG" evidence="8">
    <location>
        <begin position="446"/>
        <end position="540"/>
    </location>
</feature>
<dbReference type="Pfam" id="PF03160">
    <property type="entry name" value="Calx-beta"/>
    <property type="match status" value="1"/>
</dbReference>
<dbReference type="GO" id="GO:0046872">
    <property type="term" value="F:metal ion binding"/>
    <property type="evidence" value="ECO:0007669"/>
    <property type="project" value="UniProtKB-KW"/>
</dbReference>
<dbReference type="GO" id="GO:0007155">
    <property type="term" value="P:cell adhesion"/>
    <property type="evidence" value="ECO:0007669"/>
    <property type="project" value="UniProtKB-KW"/>
</dbReference>
<proteinExistence type="inferred from homology"/>
<feature type="compositionally biased region" description="Basic residues" evidence="9">
    <location>
        <begin position="1840"/>
        <end position="1874"/>
    </location>
</feature>
<feature type="repeat" description="CSPG" evidence="8">
    <location>
        <begin position="338"/>
        <end position="425"/>
    </location>
</feature>
<dbReference type="InterPro" id="IPR051561">
    <property type="entry name" value="FRAS1_ECM"/>
</dbReference>
<dbReference type="EMBL" id="JAWDGP010003536">
    <property type="protein sequence ID" value="KAK3773455.1"/>
    <property type="molecule type" value="Genomic_DNA"/>
</dbReference>
<evidence type="ECO:0000256" key="9">
    <source>
        <dbReference type="SAM" id="MobiDB-lite"/>
    </source>
</evidence>
<dbReference type="InterPro" id="IPR001304">
    <property type="entry name" value="C-type_lectin-like"/>
</dbReference>
<evidence type="ECO:0000313" key="11">
    <source>
        <dbReference type="EMBL" id="KAK3773456.1"/>
    </source>
</evidence>
<dbReference type="GO" id="GO:0016020">
    <property type="term" value="C:membrane"/>
    <property type="evidence" value="ECO:0007669"/>
    <property type="project" value="InterPro"/>
</dbReference>
<evidence type="ECO:0000256" key="8">
    <source>
        <dbReference type="PROSITE-ProRule" id="PRU01201"/>
    </source>
</evidence>
<dbReference type="EMBL" id="JAWDGP010003536">
    <property type="protein sequence ID" value="KAK3773456.1"/>
    <property type="molecule type" value="Genomic_DNA"/>
</dbReference>
<evidence type="ECO:0000256" key="5">
    <source>
        <dbReference type="ARBA" id="ARBA00022837"/>
    </source>
</evidence>
<organism evidence="11 12">
    <name type="scientific">Elysia crispata</name>
    <name type="common">lettuce slug</name>
    <dbReference type="NCBI Taxonomy" id="231223"/>
    <lineage>
        <taxon>Eukaryota</taxon>
        <taxon>Metazoa</taxon>
        <taxon>Spiralia</taxon>
        <taxon>Lophotrochozoa</taxon>
        <taxon>Mollusca</taxon>
        <taxon>Gastropoda</taxon>
        <taxon>Heterobranchia</taxon>
        <taxon>Euthyneura</taxon>
        <taxon>Panpulmonata</taxon>
        <taxon>Sacoglossa</taxon>
        <taxon>Placobranchoidea</taxon>
        <taxon>Plakobranchidae</taxon>
        <taxon>Elysia</taxon>
    </lineage>
</organism>
<dbReference type="SUPFAM" id="SSF141072">
    <property type="entry name" value="CalX-like"/>
    <property type="match status" value="1"/>
</dbReference>
<evidence type="ECO:0000256" key="6">
    <source>
        <dbReference type="ARBA" id="ARBA00022889"/>
    </source>
</evidence>
<dbReference type="Gene3D" id="3.10.100.10">
    <property type="entry name" value="Mannose-Binding Protein A, subunit A"/>
    <property type="match status" value="1"/>
</dbReference>
<dbReference type="PANTHER" id="PTHR45739">
    <property type="entry name" value="MATRIX PROTEIN, PUTATIVE-RELATED"/>
    <property type="match status" value="1"/>
</dbReference>
<dbReference type="SMART" id="SM00237">
    <property type="entry name" value="Calx_beta"/>
    <property type="match status" value="1"/>
</dbReference>
<evidence type="ECO:0000256" key="3">
    <source>
        <dbReference type="ARBA" id="ARBA00022729"/>
    </source>
</evidence>
<evidence type="ECO:0000256" key="4">
    <source>
        <dbReference type="ARBA" id="ARBA00022737"/>
    </source>
</evidence>
<dbReference type="InterPro" id="IPR039005">
    <property type="entry name" value="CSPG_rpt"/>
</dbReference>
<reference evidence="11" key="1">
    <citation type="journal article" date="2023" name="G3 (Bethesda)">
        <title>A reference genome for the long-term kleptoplast-retaining sea slug Elysia crispata morphotype clarki.</title>
        <authorList>
            <person name="Eastman K.E."/>
            <person name="Pendleton A.L."/>
            <person name="Shaikh M.A."/>
            <person name="Suttiyut T."/>
            <person name="Ogas R."/>
            <person name="Tomko P."/>
            <person name="Gavelis G."/>
            <person name="Widhalm J.R."/>
            <person name="Wisecaver J.H."/>
        </authorList>
    </citation>
    <scope>NUCLEOTIDE SEQUENCE</scope>
    <source>
        <strain evidence="11">ECLA1</strain>
    </source>
</reference>
<feature type="repeat" description="CSPG" evidence="8">
    <location>
        <begin position="1056"/>
        <end position="1153"/>
    </location>
</feature>
<dbReference type="SUPFAM" id="SSF56436">
    <property type="entry name" value="C-type lectin-like"/>
    <property type="match status" value="1"/>
</dbReference>
<evidence type="ECO:0000313" key="12">
    <source>
        <dbReference type="Proteomes" id="UP001283361"/>
    </source>
</evidence>
<comment type="similarity">
    <text evidence="1">Belongs to the FRAS1 family.</text>
</comment>
<dbReference type="InterPro" id="IPR016187">
    <property type="entry name" value="CTDL_fold"/>
</dbReference>
<keyword evidence="3" id="KW-0732">Signal</keyword>
<dbReference type="InterPro" id="IPR003644">
    <property type="entry name" value="Calx_beta"/>
</dbReference>
<feature type="repeat" description="CSPG" evidence="8">
    <location>
        <begin position="1413"/>
        <end position="1502"/>
    </location>
</feature>
<keyword evidence="5" id="KW-0106">Calcium</keyword>
<dbReference type="CDD" id="cd00037">
    <property type="entry name" value="CLECT"/>
    <property type="match status" value="1"/>
</dbReference>
<dbReference type="InterPro" id="IPR016186">
    <property type="entry name" value="C-type_lectin-like/link_sf"/>
</dbReference>
<keyword evidence="2" id="KW-0479">Metal-binding</keyword>
<dbReference type="Proteomes" id="UP001283361">
    <property type="component" value="Unassembled WGS sequence"/>
</dbReference>
<feature type="repeat" description="CSPG" evidence="8">
    <location>
        <begin position="1174"/>
        <end position="1278"/>
    </location>
</feature>
<keyword evidence="6" id="KW-0130">Cell adhesion</keyword>
<dbReference type="PANTHER" id="PTHR45739:SF11">
    <property type="entry name" value="FRAS1-RELATED EXTRACELLULAR MATRIX PROTEIN 1-LIKE ISOFORM X1"/>
    <property type="match status" value="1"/>
</dbReference>
<evidence type="ECO:0000256" key="7">
    <source>
        <dbReference type="ARBA" id="ARBA00023180"/>
    </source>
</evidence>
<feature type="repeat" description="CSPG" evidence="8">
    <location>
        <begin position="217"/>
        <end position="317"/>
    </location>
</feature>
<protein>
    <recommendedName>
        <fullName evidence="10">C-type lectin domain-containing protein</fullName>
    </recommendedName>
</protein>
<feature type="repeat" description="CSPG" evidence="8">
    <location>
        <begin position="1533"/>
        <end position="1630"/>
    </location>
</feature>
<dbReference type="Pfam" id="PF00059">
    <property type="entry name" value="Lectin_C"/>
    <property type="match status" value="1"/>
</dbReference>
<feature type="region of interest" description="Disordered" evidence="9">
    <location>
        <begin position="1819"/>
        <end position="1899"/>
    </location>
</feature>
<dbReference type="Gene3D" id="2.60.40.2030">
    <property type="match status" value="1"/>
</dbReference>
<keyword evidence="7" id="KW-0325">Glycoprotein</keyword>
<dbReference type="PROSITE" id="PS51854">
    <property type="entry name" value="CSPG"/>
    <property type="match status" value="12"/>
</dbReference>
<name>A0AAE0ZR48_9GAST</name>
<feature type="domain" description="C-type lectin" evidence="10">
    <location>
        <begin position="1956"/>
        <end position="2064"/>
    </location>
</feature>
<feature type="region of interest" description="Disordered" evidence="9">
    <location>
        <begin position="2075"/>
        <end position="2112"/>
    </location>
</feature>
<feature type="compositionally biased region" description="Polar residues" evidence="9">
    <location>
        <begin position="1886"/>
        <end position="1899"/>
    </location>
</feature>
<sequence length="2112" mass="238130">MFRYVFRKIWDISLISIFDCDFLDNTVEYIHTGSPLLQQDVVRLLVHKFTDTRTVTQPVTLRVRVSNTSHEIFLTSGGRPLVVPEFNGLSNTLDSTALRFRNSDSQNVSCVVGFSTFFSPWPIAGQMVMVEPPSGAAVAGRPDSERMRSKQVLNSVKKDCREFLFMNLHYEHLRSPTPDVDYLPLSVELYDPALSDEVLSERLYLPIHIKNAFPNAAPQASYINMYMMDVDQFVLSTIVPGVISAEDYETSPSQLVFNISRPFSDGEGFLVHLDNHAKPIYSFLQDDLDNHRIAYRPPSVSYPDQRVYGAAFVVTDSHFTQSMSITLHVAVRPSDTTAPRVSINTGLTLLEGQSREITTDQFQVVDKDNPSRVKMYVKGGLQHGTLTVRGRHVVIFSMEEVKAGQVIYHHDDSDSTRDRIELRISDGSNTVLSSFPITIIPRDDTPPYLVNNLGLQINEGGTRRITDEMLLARDADSLDGNIIYSILRSPRAGDIIRKMHPSDSGTKVFGFRQRDVLKGQIYYKHHGDEVFKDMFAFTVKDHQEPPNESEVLQFEVIITPMNENPPQIDPASKRIMYLKETDAGFIQPSELRYTDIESSNSDILFTVTTPPYFVYNRGERDAGRLVAAHNISALTKEIDAPAASKFTQADIDHLKIAYIPPQTDIGPESRLVRMAFTVEDASGNKLYGQTFDIEVNPVNNHGPEFVTSKLLVEEGGVLGITTNQLSATDIDTPHALLKFALIKAPEYGTLQNDGRTVKEKQYFVIEDLQKKRIRYLQDGSDVPQDTFTLKLMDGKNHATKEMTIEIVPIDDQTPTLSKNLRPQLIVSEGEDATISTRILAATDEDTNDESLVFLIVRQPRYGVLQLRGQPATKFSQEDVKAGRVSFLHTSGETGTSTLKDYATFIISDQNYRATADMPVYDLNITITPVNNQKPTILLGSPVFVAEGEIFRFSDEVLKVSDPDSKTKEIKFMITRQPQWGYIENTKPAPGSEKDSSGIRVNSFTFGDILDGSVNYVQNKHRGVEPVKDDFEFYATDGKLNSDMRIIRITIVPANDEVPDLMLSDFSVVEGGSMNINPTLLDVIDMDVPRDQLKLTISKPPEHGAISQMVRTRRGMVKSPVQSLTVDELHNGAQLVYSHDGTEVFSDSFTVSVSDGKHEVKRVCNVSIKLHNDERPEVVKNTGLSLEYGDHALISSLVLQSKDDDKDDRQLYYVLVEVPEKGFLQYCPDPLAPAVEMSCTDLELGQNFTQTDVDLNRIRYIHTTSMGNTDKDRFVFVLTDGTHKRHEETFEIRVRNARKANIAVLNKGMVVKEGERVAISTASLSASDESTRAEEIVFAVTRPPRLGQIENIKRQFVPISSFTQMDLASQRVVYHHLTKNDIISDSFTFTVTNGLSEAKDGQFRIRIQPMDRILPSLVANNLLEVLLGTVKPLTPLLLKATDPDTAAHNVTFKVEKPPVQGRLYNRGVLIKDTFTQNDVDLGFVTYESIGSEAGLDNFLFTVSDGRHEGYLVNGTKQTQPAMMSIFIQPLIEDAPRLMINKSPDLLQHLGRQRYGYKLTNANLRAVDSDSDSGSIYYILTSRPKRGHLENIKAKRYVRRRFTQKDLDEKSLLYIVDSKADSYADTFSFRVEDSRGNVLRDQHFQMSWSKVQFDREEIVLCENIGTLSISVTRTGNLDQSSYVGVHIRGMSAKKGEDYIPKSAKQIQFDPGVSRATWQLGIPDDGLEEANEKLRLSLVDPVNTILGDSRKLRLVIINAHRGECPQYLGMISKHNPVDDLLPDHGSEIPTDQDADLLRQFHQLGKVPVDSGLENKYLNTEAEKKASGVSGPAGSQPTSSSSSRRNKRKRGGKGKKRRRRRKGKKKRRNSKRKNRKSRKESSDSGGFDVTSPSSPDSRTTGISYQVPKRCTTVTKDLLHYDSFNPQLLKCDGRVWQPWAPNSGSDDASIGTSCQQGWYEYEARCYKPVNERLSWEESEDKCIKMYNGHLTSVRSMRQLRWLAQKMERRAFWIGLNDKAVSGRWQFSNGEPVAFYNWRSGAPRIRRHGHKKNCVMVRKRLKFRNKHCDKYLARYVCEAAPGRQQEPPKPATSSRKQRRGSRRHPRRQRPNSRYFGGS</sequence>
<dbReference type="InterPro" id="IPR038081">
    <property type="entry name" value="CalX-like_sf"/>
</dbReference>
<gene>
    <name evidence="11" type="ORF">RRG08_007944</name>
</gene>
<dbReference type="InterPro" id="IPR045658">
    <property type="entry name" value="FRAS1-rel_N"/>
</dbReference>
<feature type="compositionally biased region" description="Basic residues" evidence="9">
    <location>
        <begin position="2089"/>
        <end position="2104"/>
    </location>
</feature>
<accession>A0AAE0ZR48</accession>
<feature type="repeat" description="CSPG" evidence="8">
    <location>
        <begin position="933"/>
        <end position="1035"/>
    </location>
</feature>
<feature type="repeat" description="CSPG" evidence="8">
    <location>
        <begin position="1299"/>
        <end position="1391"/>
    </location>
</feature>
<dbReference type="SMART" id="SM00034">
    <property type="entry name" value="CLECT"/>
    <property type="match status" value="1"/>
</dbReference>
<feature type="repeat" description="CSPG" evidence="8">
    <location>
        <begin position="815"/>
        <end position="907"/>
    </location>
</feature>
<dbReference type="GO" id="GO:0007154">
    <property type="term" value="P:cell communication"/>
    <property type="evidence" value="ECO:0007669"/>
    <property type="project" value="InterPro"/>
</dbReference>
<keyword evidence="4" id="KW-0677">Repeat</keyword>
<feature type="repeat" description="CSPG" evidence="8">
    <location>
        <begin position="701"/>
        <end position="792"/>
    </location>
</feature>
<dbReference type="PROSITE" id="PS50041">
    <property type="entry name" value="C_TYPE_LECTIN_2"/>
    <property type="match status" value="1"/>
</dbReference>
<evidence type="ECO:0000256" key="1">
    <source>
        <dbReference type="ARBA" id="ARBA00005529"/>
    </source>
</evidence>